<protein>
    <submittedName>
        <fullName evidence="1">DUF1905 domain-containing protein</fullName>
    </submittedName>
</protein>
<proteinExistence type="predicted"/>
<dbReference type="EMBL" id="JACCKD010000002">
    <property type="protein sequence ID" value="MBA0125318.1"/>
    <property type="molecule type" value="Genomic_DNA"/>
</dbReference>
<comment type="caution">
    <text evidence="1">The sequence shown here is derived from an EMBL/GenBank/DDBJ whole genome shotgun (WGS) entry which is preliminary data.</text>
</comment>
<dbReference type="SUPFAM" id="SSF141694">
    <property type="entry name" value="AF2212/PG0164-like"/>
    <property type="match status" value="1"/>
</dbReference>
<evidence type="ECO:0000313" key="1">
    <source>
        <dbReference type="EMBL" id="MBA0125318.1"/>
    </source>
</evidence>
<sequence length="97" mass="10348">MSTAPKTAQNIDTTFTATIIEDDNSGWPCVQMPGSGDYFGTRKPVKVAGTIDGHSFQATMLPIGGGVHMLPVKAQVRKAVGKTVGDEVTVHLEQRYS</sequence>
<dbReference type="InterPro" id="IPR015018">
    <property type="entry name" value="DUF1905"/>
</dbReference>
<dbReference type="Proteomes" id="UP000582974">
    <property type="component" value="Unassembled WGS sequence"/>
</dbReference>
<dbReference type="Pfam" id="PF08922">
    <property type="entry name" value="DUF1905"/>
    <property type="match status" value="1"/>
</dbReference>
<dbReference type="Gene3D" id="2.40.30.100">
    <property type="entry name" value="AF2212/PG0164-like"/>
    <property type="match status" value="1"/>
</dbReference>
<reference evidence="1 2" key="1">
    <citation type="submission" date="2020-07" db="EMBL/GenBank/DDBJ databases">
        <title>Genome of Haloechinothrix sp.</title>
        <authorList>
            <person name="Tang S.-K."/>
            <person name="Yang L."/>
            <person name="Zhu W.-Y."/>
        </authorList>
    </citation>
    <scope>NUCLEOTIDE SEQUENCE [LARGE SCALE GENOMIC DNA]</scope>
    <source>
        <strain evidence="1 2">YIM 98757</strain>
    </source>
</reference>
<dbReference type="InterPro" id="IPR037079">
    <property type="entry name" value="AF2212/PG0164-like_sf"/>
</dbReference>
<name>A0A838A7U2_9PSEU</name>
<organism evidence="1 2">
    <name type="scientific">Haloechinothrix aidingensis</name>
    <dbReference type="NCBI Taxonomy" id="2752311"/>
    <lineage>
        <taxon>Bacteria</taxon>
        <taxon>Bacillati</taxon>
        <taxon>Actinomycetota</taxon>
        <taxon>Actinomycetes</taxon>
        <taxon>Pseudonocardiales</taxon>
        <taxon>Pseudonocardiaceae</taxon>
        <taxon>Haloechinothrix</taxon>
    </lineage>
</organism>
<dbReference type="AlphaFoldDB" id="A0A838A7U2"/>
<gene>
    <name evidence="1" type="ORF">H0B56_07170</name>
</gene>
<evidence type="ECO:0000313" key="2">
    <source>
        <dbReference type="Proteomes" id="UP000582974"/>
    </source>
</evidence>
<keyword evidence="2" id="KW-1185">Reference proteome</keyword>
<dbReference type="RefSeq" id="WP_180892126.1">
    <property type="nucleotide sequence ID" value="NZ_JACCKD010000002.1"/>
</dbReference>
<accession>A0A838A7U2</accession>